<gene>
    <name evidence="1" type="ORF">NAPIS_ORF01474</name>
</gene>
<dbReference type="Proteomes" id="UP000053780">
    <property type="component" value="Unassembled WGS sequence"/>
</dbReference>
<name>T0MCR9_9MICR</name>
<protein>
    <recommendedName>
        <fullName evidence="3">Reverse transcriptase domain-containing protein</fullName>
    </recommendedName>
</protein>
<proteinExistence type="predicted"/>
<dbReference type="EMBL" id="KE647197">
    <property type="protein sequence ID" value="EQB60956.1"/>
    <property type="molecule type" value="Genomic_DNA"/>
</dbReference>
<sequence>MDPLSRKLNSVFTKVDVKMKKKLYNNHLLFIDDLKLLVKSEDNLKLMNEETKKFFITVVLEVNREKFATNCTDCKNDAVILEVHQGYKYLGITEDASYIVKRETFDKVKYEIQQELKNYAKQSSMART</sequence>
<evidence type="ECO:0000313" key="2">
    <source>
        <dbReference type="Proteomes" id="UP000053780"/>
    </source>
</evidence>
<dbReference type="HOGENOM" id="CLU_129986_0_0_1"/>
<dbReference type="AlphaFoldDB" id="T0MCR9"/>
<accession>T0MCR9</accession>
<evidence type="ECO:0000313" key="1">
    <source>
        <dbReference type="EMBL" id="EQB60956.1"/>
    </source>
</evidence>
<organism evidence="1 2">
    <name type="scientific">Vairimorpha apis BRL 01</name>
    <dbReference type="NCBI Taxonomy" id="1037528"/>
    <lineage>
        <taxon>Eukaryota</taxon>
        <taxon>Fungi</taxon>
        <taxon>Fungi incertae sedis</taxon>
        <taxon>Microsporidia</taxon>
        <taxon>Nosematidae</taxon>
        <taxon>Vairimorpha</taxon>
    </lineage>
</organism>
<evidence type="ECO:0008006" key="3">
    <source>
        <dbReference type="Google" id="ProtNLM"/>
    </source>
</evidence>
<reference evidence="1 2" key="1">
    <citation type="journal article" date="2013" name="BMC Genomics">
        <title>Genome sequencing and comparative genomics of honey bee microsporidia, Nosema apis reveal novel insights into host-parasite interactions.</title>
        <authorList>
            <person name="Chen Yp."/>
            <person name="Pettis J.S."/>
            <person name="Zhao Y."/>
            <person name="Liu X."/>
            <person name="Tallon L.J."/>
            <person name="Sadzewicz L.D."/>
            <person name="Li R."/>
            <person name="Zheng H."/>
            <person name="Huang S."/>
            <person name="Zhang X."/>
            <person name="Hamilton M.C."/>
            <person name="Pernal S.F."/>
            <person name="Melathopoulos A.P."/>
            <person name="Yan X."/>
            <person name="Evans J.D."/>
        </authorList>
    </citation>
    <scope>NUCLEOTIDE SEQUENCE [LARGE SCALE GENOMIC DNA]</scope>
    <source>
        <strain evidence="1 2">BRL 01</strain>
    </source>
</reference>
<keyword evidence="2" id="KW-1185">Reference proteome</keyword>
<dbReference type="OrthoDB" id="2194416at2759"/>
<dbReference type="VEuPathDB" id="MicrosporidiaDB:NAPIS_ORF01474"/>